<dbReference type="RefSeq" id="WP_136381919.1">
    <property type="nucleotide sequence ID" value="NZ_SLUB01000098.1"/>
</dbReference>
<dbReference type="Proteomes" id="UP000306477">
    <property type="component" value="Unassembled WGS sequence"/>
</dbReference>
<name>A0A4S3PJD7_9BACI</name>
<reference evidence="1 2" key="1">
    <citation type="journal article" date="2019" name="Indoor Air">
        <title>Impacts of indoor surface finishes on bacterial viability.</title>
        <authorList>
            <person name="Hu J."/>
            <person name="Maamar S.B."/>
            <person name="Glawe A.J."/>
            <person name="Gottel N."/>
            <person name="Gilbert J.A."/>
            <person name="Hartmann E.M."/>
        </authorList>
    </citation>
    <scope>NUCLEOTIDE SEQUENCE [LARGE SCALE GENOMIC DNA]</scope>
    <source>
        <strain evidence="1 2">AF060A6</strain>
    </source>
</reference>
<dbReference type="OrthoDB" id="2721971at2"/>
<protein>
    <submittedName>
        <fullName evidence="1">Uncharacterized protein</fullName>
    </submittedName>
</protein>
<sequence>MKKWLSSGQMIDQLRPGEIAIDNNGFKVAYDSKGVLRLYQSEEKINDRGNKYYISKEDNNCKWFILRNQNVSFDEVVEALNNGKNASLVLKDNREIIFNKFNLLTKVQGLKVSEVSEGKWYIQK</sequence>
<keyword evidence="2" id="KW-1185">Reference proteome</keyword>
<dbReference type="EMBL" id="SLUB01000098">
    <property type="protein sequence ID" value="THE09174.1"/>
    <property type="molecule type" value="Genomic_DNA"/>
</dbReference>
<proteinExistence type="predicted"/>
<evidence type="ECO:0000313" key="2">
    <source>
        <dbReference type="Proteomes" id="UP000306477"/>
    </source>
</evidence>
<organism evidence="1 2">
    <name type="scientific">Bacillus timonensis</name>
    <dbReference type="NCBI Taxonomy" id="1033734"/>
    <lineage>
        <taxon>Bacteria</taxon>
        <taxon>Bacillati</taxon>
        <taxon>Bacillota</taxon>
        <taxon>Bacilli</taxon>
        <taxon>Bacillales</taxon>
        <taxon>Bacillaceae</taxon>
        <taxon>Bacillus</taxon>
    </lineage>
</organism>
<gene>
    <name evidence="1" type="ORF">E1I69_23415</name>
</gene>
<comment type="caution">
    <text evidence="1">The sequence shown here is derived from an EMBL/GenBank/DDBJ whole genome shotgun (WGS) entry which is preliminary data.</text>
</comment>
<accession>A0A4S3PJD7</accession>
<dbReference type="AlphaFoldDB" id="A0A4S3PJD7"/>
<evidence type="ECO:0000313" key="1">
    <source>
        <dbReference type="EMBL" id="THE09174.1"/>
    </source>
</evidence>